<reference evidence="1 2" key="1">
    <citation type="submission" date="2018-09" db="EMBL/GenBank/DDBJ databases">
        <title>Micromonospora sp. nov. MS1-9, isolated from a root of Musa sp.</title>
        <authorList>
            <person name="Kuncharoen N."/>
            <person name="Kudo T."/>
            <person name="Ohkuma M."/>
            <person name="Yuki M."/>
            <person name="Tanasupawat S."/>
        </authorList>
    </citation>
    <scope>NUCLEOTIDE SEQUENCE [LARGE SCALE GENOMIC DNA]</scope>
    <source>
        <strain evidence="1 2">NGC1-4</strain>
    </source>
</reference>
<name>A0ABX9QY17_9ACTN</name>
<sequence>MPRFRSRVIELSRTVRPPVLAASIRQLSYWLDLGRALADGGRLDVDALAAFVRGERAAPVPSANSPLALDAVVALAQRTQRRAIRDAVEGR</sequence>
<gene>
    <name evidence="1" type="ORF">D7147_26500</name>
</gene>
<keyword evidence="2" id="KW-1185">Reference proteome</keyword>
<protein>
    <submittedName>
        <fullName evidence="1">Uncharacterized protein</fullName>
    </submittedName>
</protein>
<accession>A0ABX9QY17</accession>
<evidence type="ECO:0000313" key="2">
    <source>
        <dbReference type="Proteomes" id="UP000271548"/>
    </source>
</evidence>
<dbReference type="Proteomes" id="UP000271548">
    <property type="component" value="Unassembled WGS sequence"/>
</dbReference>
<comment type="caution">
    <text evidence="1">The sequence shown here is derived from an EMBL/GenBank/DDBJ whole genome shotgun (WGS) entry which is preliminary data.</text>
</comment>
<organism evidence="1 2">
    <name type="scientific">Micromonospora musae</name>
    <dbReference type="NCBI Taxonomy" id="1894970"/>
    <lineage>
        <taxon>Bacteria</taxon>
        <taxon>Bacillati</taxon>
        <taxon>Actinomycetota</taxon>
        <taxon>Actinomycetes</taxon>
        <taxon>Micromonosporales</taxon>
        <taxon>Micromonosporaceae</taxon>
        <taxon>Micromonospora</taxon>
    </lineage>
</organism>
<dbReference type="EMBL" id="RAZS01000011">
    <property type="protein sequence ID" value="RKN15453.1"/>
    <property type="molecule type" value="Genomic_DNA"/>
</dbReference>
<proteinExistence type="predicted"/>
<evidence type="ECO:0000313" key="1">
    <source>
        <dbReference type="EMBL" id="RKN15453.1"/>
    </source>
</evidence>